<evidence type="ECO:0000313" key="1">
    <source>
        <dbReference type="EMBL" id="VEN61550.1"/>
    </source>
</evidence>
<gene>
    <name evidence="1" type="ORF">CALMAC_LOCUS18929</name>
</gene>
<dbReference type="OrthoDB" id="6751641at2759"/>
<accession>A0A653DMU0</accession>
<evidence type="ECO:0000313" key="2">
    <source>
        <dbReference type="Proteomes" id="UP000410492"/>
    </source>
</evidence>
<dbReference type="Proteomes" id="UP000410492">
    <property type="component" value="Unassembled WGS sequence"/>
</dbReference>
<reference evidence="1 2" key="1">
    <citation type="submission" date="2019-01" db="EMBL/GenBank/DDBJ databases">
        <authorList>
            <person name="Sayadi A."/>
        </authorList>
    </citation>
    <scope>NUCLEOTIDE SEQUENCE [LARGE SCALE GENOMIC DNA]</scope>
</reference>
<name>A0A653DMU0_CALMS</name>
<keyword evidence="2" id="KW-1185">Reference proteome</keyword>
<protein>
    <submittedName>
        <fullName evidence="1">Uncharacterized protein</fullName>
    </submittedName>
</protein>
<dbReference type="AlphaFoldDB" id="A0A653DMU0"/>
<sequence length="100" mass="11812">MKPADVTKKDEKRLLSTVHNRMKIVDLKTKFKVSDHVRISKMRGIFDKNSNQIGQQHITDLYDEGCPNLVTLKKTFKYRHCFKHLYNNLTCALEKRTFTI</sequence>
<proteinExistence type="predicted"/>
<organism evidence="1 2">
    <name type="scientific">Callosobruchus maculatus</name>
    <name type="common">Southern cowpea weevil</name>
    <name type="synonym">Pulse bruchid</name>
    <dbReference type="NCBI Taxonomy" id="64391"/>
    <lineage>
        <taxon>Eukaryota</taxon>
        <taxon>Metazoa</taxon>
        <taxon>Ecdysozoa</taxon>
        <taxon>Arthropoda</taxon>
        <taxon>Hexapoda</taxon>
        <taxon>Insecta</taxon>
        <taxon>Pterygota</taxon>
        <taxon>Neoptera</taxon>
        <taxon>Endopterygota</taxon>
        <taxon>Coleoptera</taxon>
        <taxon>Polyphaga</taxon>
        <taxon>Cucujiformia</taxon>
        <taxon>Chrysomeloidea</taxon>
        <taxon>Chrysomelidae</taxon>
        <taxon>Bruchinae</taxon>
        <taxon>Bruchini</taxon>
        <taxon>Callosobruchus</taxon>
    </lineage>
</organism>
<dbReference type="EMBL" id="CAACVG010013244">
    <property type="protein sequence ID" value="VEN61550.1"/>
    <property type="molecule type" value="Genomic_DNA"/>
</dbReference>